<dbReference type="Proteomes" id="UP000694621">
    <property type="component" value="Unplaced"/>
</dbReference>
<dbReference type="InterPro" id="IPR035896">
    <property type="entry name" value="AN1-like_Znf"/>
</dbReference>
<dbReference type="SUPFAM" id="SSF118310">
    <property type="entry name" value="AN1-like Zinc finger"/>
    <property type="match status" value="1"/>
</dbReference>
<name>A0A8B9K9D6_ASTMX</name>
<feature type="compositionally biased region" description="Polar residues" evidence="1">
    <location>
        <begin position="8"/>
        <end position="17"/>
    </location>
</feature>
<organism evidence="2 3">
    <name type="scientific">Astyanax mexicanus</name>
    <name type="common">Blind cave fish</name>
    <name type="synonym">Astyanax fasciatus mexicanus</name>
    <dbReference type="NCBI Taxonomy" id="7994"/>
    <lineage>
        <taxon>Eukaryota</taxon>
        <taxon>Metazoa</taxon>
        <taxon>Chordata</taxon>
        <taxon>Craniata</taxon>
        <taxon>Vertebrata</taxon>
        <taxon>Euteleostomi</taxon>
        <taxon>Actinopterygii</taxon>
        <taxon>Neopterygii</taxon>
        <taxon>Teleostei</taxon>
        <taxon>Ostariophysi</taxon>
        <taxon>Characiformes</taxon>
        <taxon>Characoidei</taxon>
        <taxon>Acestrorhamphidae</taxon>
        <taxon>Acestrorhamphinae</taxon>
        <taxon>Astyanax</taxon>
    </lineage>
</organism>
<dbReference type="Gene3D" id="4.10.1110.10">
    <property type="entry name" value="AN1-like Zinc finger"/>
    <property type="match status" value="1"/>
</dbReference>
<feature type="region of interest" description="Disordered" evidence="1">
    <location>
        <begin position="1"/>
        <end position="67"/>
    </location>
</feature>
<evidence type="ECO:0000256" key="1">
    <source>
        <dbReference type="SAM" id="MobiDB-lite"/>
    </source>
</evidence>
<accession>A0A8B9K9D6</accession>
<feature type="compositionally biased region" description="Basic and acidic residues" evidence="1">
    <location>
        <begin position="53"/>
        <end position="62"/>
    </location>
</feature>
<evidence type="ECO:0000313" key="2">
    <source>
        <dbReference type="Ensembl" id="ENSAMXP00005031995.1"/>
    </source>
</evidence>
<dbReference type="AlphaFoldDB" id="A0A8B9K9D6"/>
<proteinExistence type="predicted"/>
<reference evidence="2" key="1">
    <citation type="submission" date="2025-08" db="UniProtKB">
        <authorList>
            <consortium name="Ensembl"/>
        </authorList>
    </citation>
    <scope>IDENTIFICATION</scope>
</reference>
<dbReference type="Ensembl" id="ENSAMXT00005034987.1">
    <property type="protein sequence ID" value="ENSAMXP00005031995.1"/>
    <property type="gene ID" value="ENSAMXG00005015645.1"/>
</dbReference>
<protein>
    <submittedName>
        <fullName evidence="2">Zinc finger, AN1-type domain 5a</fullName>
    </submittedName>
</protein>
<evidence type="ECO:0000313" key="3">
    <source>
        <dbReference type="Proteomes" id="UP000694621"/>
    </source>
</evidence>
<sequence length="126" mass="14188">MMPVASLPVTQQMTEMSISREERSPSPTPDTAEPVVTQPTSSYSPVAGAPASDEGKSPDASKPKKNRCFTCRKRVGLTGEQLYTFTEAEKAFKWWRWVRDFHTRVQTDVKNLEKSWNLKLANSRPG</sequence>